<dbReference type="InterPro" id="IPR014720">
    <property type="entry name" value="dsRBD_dom"/>
</dbReference>
<dbReference type="EMBL" id="JALJOT010000005">
    <property type="protein sequence ID" value="KAK9915218.1"/>
    <property type="molecule type" value="Genomic_DNA"/>
</dbReference>
<organism evidence="3 4">
    <name type="scientific">Coccomyxa subellipsoidea</name>
    <dbReference type="NCBI Taxonomy" id="248742"/>
    <lineage>
        <taxon>Eukaryota</taxon>
        <taxon>Viridiplantae</taxon>
        <taxon>Chlorophyta</taxon>
        <taxon>core chlorophytes</taxon>
        <taxon>Trebouxiophyceae</taxon>
        <taxon>Trebouxiophyceae incertae sedis</taxon>
        <taxon>Coccomyxaceae</taxon>
        <taxon>Coccomyxa</taxon>
    </lineage>
</organism>
<comment type="caution">
    <text evidence="3">The sequence shown here is derived from an EMBL/GenBank/DDBJ whole genome shotgun (WGS) entry which is preliminary data.</text>
</comment>
<feature type="domain" description="DRBM" evidence="2">
    <location>
        <begin position="11"/>
        <end position="88"/>
    </location>
</feature>
<dbReference type="CDD" id="cd00048">
    <property type="entry name" value="DSRM_SF"/>
    <property type="match status" value="1"/>
</dbReference>
<evidence type="ECO:0000313" key="3">
    <source>
        <dbReference type="EMBL" id="KAK9915218.1"/>
    </source>
</evidence>
<evidence type="ECO:0000313" key="4">
    <source>
        <dbReference type="Proteomes" id="UP001491310"/>
    </source>
</evidence>
<name>A0ABR2YTS2_9CHLO</name>
<dbReference type="PROSITE" id="PS50137">
    <property type="entry name" value="DS_RBD"/>
    <property type="match status" value="1"/>
</dbReference>
<dbReference type="Pfam" id="PF00035">
    <property type="entry name" value="dsrm"/>
    <property type="match status" value="1"/>
</dbReference>
<dbReference type="Proteomes" id="UP001491310">
    <property type="component" value="Unassembled WGS sequence"/>
</dbReference>
<dbReference type="SUPFAM" id="SSF54768">
    <property type="entry name" value="dsRNA-binding domain-like"/>
    <property type="match status" value="1"/>
</dbReference>
<evidence type="ECO:0000259" key="2">
    <source>
        <dbReference type="PROSITE" id="PS50137"/>
    </source>
</evidence>
<keyword evidence="1" id="KW-0694">RNA-binding</keyword>
<dbReference type="Gene3D" id="3.30.160.20">
    <property type="match status" value="1"/>
</dbReference>
<gene>
    <name evidence="3" type="ORF">WJX75_006347</name>
</gene>
<keyword evidence="4" id="KW-1185">Reference proteome</keyword>
<sequence>MAYMHRWGPRFPKSCLHEFYQVHGGTPVFAVEDGPPPPASPKFTCQLTIPAVHTPHGGFEETRFTAWARSKKAAEHSAAEKALEFITGRGLLQAPNNAAVVPAIAGTPGVGEMPLEEVRLLQQRLRILTVQLAAAGHGEMANGAVALPDAEEAGSMTPIDVEGLSEEQLRQELIKAQEQNASLRQALSREHIRRKAAVDALMGSPTRQ</sequence>
<reference evidence="3 4" key="1">
    <citation type="journal article" date="2024" name="Nat. Commun.">
        <title>Phylogenomics reveals the evolutionary origins of lichenization in chlorophyte algae.</title>
        <authorList>
            <person name="Puginier C."/>
            <person name="Libourel C."/>
            <person name="Otte J."/>
            <person name="Skaloud P."/>
            <person name="Haon M."/>
            <person name="Grisel S."/>
            <person name="Petersen M."/>
            <person name="Berrin J.G."/>
            <person name="Delaux P.M."/>
            <person name="Dal Grande F."/>
            <person name="Keller J."/>
        </authorList>
    </citation>
    <scope>NUCLEOTIDE SEQUENCE [LARGE SCALE GENOMIC DNA]</scope>
    <source>
        <strain evidence="3 4">SAG 216-7</strain>
    </source>
</reference>
<dbReference type="SMART" id="SM00358">
    <property type="entry name" value="DSRM"/>
    <property type="match status" value="1"/>
</dbReference>
<evidence type="ECO:0000256" key="1">
    <source>
        <dbReference type="PROSITE-ProRule" id="PRU00266"/>
    </source>
</evidence>
<proteinExistence type="predicted"/>
<accession>A0ABR2YTS2</accession>
<protein>
    <recommendedName>
        <fullName evidence="2">DRBM domain-containing protein</fullName>
    </recommendedName>
</protein>